<dbReference type="GO" id="GO:0051301">
    <property type="term" value="P:cell division"/>
    <property type="evidence" value="ECO:0007669"/>
    <property type="project" value="UniProtKB-KW"/>
</dbReference>
<evidence type="ECO:0000256" key="1">
    <source>
        <dbReference type="ARBA" id="ARBA00004123"/>
    </source>
</evidence>
<dbReference type="Pfam" id="PF08654">
    <property type="entry name" value="DASH_Dad2"/>
    <property type="match status" value="1"/>
</dbReference>
<evidence type="ECO:0000256" key="5">
    <source>
        <dbReference type="ARBA" id="ARBA00020260"/>
    </source>
</evidence>
<dbReference type="PANTHER" id="PTHR28036:SF1">
    <property type="entry name" value="DASH COMPLEX SUBUNIT DAD2"/>
    <property type="match status" value="1"/>
</dbReference>
<dbReference type="GO" id="GO:0000278">
    <property type="term" value="P:mitotic cell cycle"/>
    <property type="evidence" value="ECO:0007669"/>
    <property type="project" value="InterPro"/>
</dbReference>
<dbReference type="PANTHER" id="PTHR28036">
    <property type="entry name" value="DASH COMPLEX SUBUNIT DAD2"/>
    <property type="match status" value="1"/>
</dbReference>
<evidence type="ECO:0000256" key="4">
    <source>
        <dbReference type="ARBA" id="ARBA00005501"/>
    </source>
</evidence>
<keyword evidence="9" id="KW-0493">Microtubule</keyword>
<keyword evidence="8" id="KW-0132">Cell division</keyword>
<feature type="compositionally biased region" description="Polar residues" evidence="18">
    <location>
        <begin position="77"/>
        <end position="87"/>
    </location>
</feature>
<evidence type="ECO:0000256" key="18">
    <source>
        <dbReference type="SAM" id="MobiDB-lite"/>
    </source>
</evidence>
<protein>
    <recommendedName>
        <fullName evidence="5">DASH complex subunit DAD2</fullName>
    </recommendedName>
    <alternativeName>
        <fullName evidence="17">Outer kinetochore protein DAD2</fullName>
    </alternativeName>
</protein>
<evidence type="ECO:0000256" key="7">
    <source>
        <dbReference type="ARBA" id="ARBA00022490"/>
    </source>
</evidence>
<evidence type="ECO:0000256" key="14">
    <source>
        <dbReference type="ARBA" id="ARBA00023242"/>
    </source>
</evidence>
<keyword evidence="6" id="KW-0158">Chromosome</keyword>
<dbReference type="EMBL" id="LN483167">
    <property type="protein sequence ID" value="CDZ96984.1"/>
    <property type="molecule type" value="Genomic_DNA"/>
</dbReference>
<dbReference type="InterPro" id="IPR013963">
    <property type="entry name" value="DASH_Dad2"/>
</dbReference>
<feature type="region of interest" description="Disordered" evidence="18">
    <location>
        <begin position="68"/>
        <end position="135"/>
    </location>
</feature>
<dbReference type="AlphaFoldDB" id="A0A0F7SI71"/>
<dbReference type="GO" id="GO:0044732">
    <property type="term" value="C:mitotic spindle pole body"/>
    <property type="evidence" value="ECO:0007669"/>
    <property type="project" value="TreeGrafter"/>
</dbReference>
<evidence type="ECO:0000256" key="6">
    <source>
        <dbReference type="ARBA" id="ARBA00022454"/>
    </source>
</evidence>
<evidence type="ECO:0000256" key="2">
    <source>
        <dbReference type="ARBA" id="ARBA00004186"/>
    </source>
</evidence>
<evidence type="ECO:0000256" key="16">
    <source>
        <dbReference type="ARBA" id="ARBA00023328"/>
    </source>
</evidence>
<organism evidence="19">
    <name type="scientific">Phaffia rhodozyma</name>
    <name type="common">Yeast</name>
    <name type="synonym">Xanthophyllomyces dendrorhous</name>
    <dbReference type="NCBI Taxonomy" id="264483"/>
    <lineage>
        <taxon>Eukaryota</taxon>
        <taxon>Fungi</taxon>
        <taxon>Dikarya</taxon>
        <taxon>Basidiomycota</taxon>
        <taxon>Agaricomycotina</taxon>
        <taxon>Tremellomycetes</taxon>
        <taxon>Cystofilobasidiales</taxon>
        <taxon>Mrakiaceae</taxon>
        <taxon>Phaffia</taxon>
    </lineage>
</organism>
<keyword evidence="16" id="KW-0137">Centromere</keyword>
<evidence type="ECO:0000256" key="17">
    <source>
        <dbReference type="ARBA" id="ARBA00030568"/>
    </source>
</evidence>
<dbReference type="GO" id="GO:1990023">
    <property type="term" value="C:mitotic spindle midzone"/>
    <property type="evidence" value="ECO:0007669"/>
    <property type="project" value="TreeGrafter"/>
</dbReference>
<comment type="similarity">
    <text evidence="4">Belongs to the DASH complex DAD2 family.</text>
</comment>
<keyword evidence="11" id="KW-0159">Chromosome partition</keyword>
<evidence type="ECO:0000256" key="10">
    <source>
        <dbReference type="ARBA" id="ARBA00022776"/>
    </source>
</evidence>
<keyword evidence="15" id="KW-0131">Cell cycle</keyword>
<evidence type="ECO:0000256" key="9">
    <source>
        <dbReference type="ARBA" id="ARBA00022701"/>
    </source>
</evidence>
<evidence type="ECO:0000256" key="13">
    <source>
        <dbReference type="ARBA" id="ARBA00023212"/>
    </source>
</evidence>
<keyword evidence="12" id="KW-0995">Kinetochore</keyword>
<keyword evidence="10" id="KW-0498">Mitosis</keyword>
<keyword evidence="13" id="KW-0206">Cytoskeleton</keyword>
<dbReference type="GO" id="GO:0042729">
    <property type="term" value="C:DASH complex"/>
    <property type="evidence" value="ECO:0007669"/>
    <property type="project" value="InterPro"/>
</dbReference>
<proteinExistence type="inferred from homology"/>
<evidence type="ECO:0000256" key="12">
    <source>
        <dbReference type="ARBA" id="ARBA00022838"/>
    </source>
</evidence>
<reference evidence="19" key="1">
    <citation type="submission" date="2014-08" db="EMBL/GenBank/DDBJ databases">
        <authorList>
            <person name="Sharma Rahul"/>
            <person name="Thines Marco"/>
        </authorList>
    </citation>
    <scope>NUCLEOTIDE SEQUENCE</scope>
</reference>
<evidence type="ECO:0000256" key="3">
    <source>
        <dbReference type="ARBA" id="ARBA00004629"/>
    </source>
</evidence>
<name>A0A0F7SI71_PHARH</name>
<sequence length="135" mass="14609">MSKLQEILHEKQQETLLYKQLVAVSASLTEQAQRLADSADIMADGGVAVASVMANWGQVFRIINVCDPISNPPPMQDASSSNQTNSHLEADESIANESLTGRPRRTSGSTGEDEEVEPVPMLVRMELEAEGVQGE</sequence>
<keyword evidence="7" id="KW-0963">Cytoplasm</keyword>
<comment type="subcellular location">
    <subcellularLocation>
        <location evidence="3">Chromosome</location>
        <location evidence="3">Centromere</location>
        <location evidence="3">Kinetochore</location>
    </subcellularLocation>
    <subcellularLocation>
        <location evidence="2">Cytoplasm</location>
        <location evidence="2">Cytoskeleton</location>
        <location evidence="2">Spindle</location>
    </subcellularLocation>
    <subcellularLocation>
        <location evidence="1">Nucleus</location>
    </subcellularLocation>
</comment>
<accession>A0A0F7SI71</accession>
<dbReference type="GO" id="GO:0008608">
    <property type="term" value="P:attachment of spindle microtubules to kinetochore"/>
    <property type="evidence" value="ECO:0007669"/>
    <property type="project" value="TreeGrafter"/>
</dbReference>
<dbReference type="GO" id="GO:0005874">
    <property type="term" value="C:microtubule"/>
    <property type="evidence" value="ECO:0007669"/>
    <property type="project" value="UniProtKB-KW"/>
</dbReference>
<evidence type="ECO:0000256" key="11">
    <source>
        <dbReference type="ARBA" id="ARBA00022829"/>
    </source>
</evidence>
<evidence type="ECO:0000313" key="19">
    <source>
        <dbReference type="EMBL" id="CDZ96984.1"/>
    </source>
</evidence>
<evidence type="ECO:0000256" key="15">
    <source>
        <dbReference type="ARBA" id="ARBA00023306"/>
    </source>
</evidence>
<evidence type="ECO:0000256" key="8">
    <source>
        <dbReference type="ARBA" id="ARBA00022618"/>
    </source>
</evidence>
<keyword evidence="14" id="KW-0539">Nucleus</keyword>